<dbReference type="SMART" id="SM00421">
    <property type="entry name" value="HTH_LUXR"/>
    <property type="match status" value="1"/>
</dbReference>
<dbReference type="RefSeq" id="WP_012155535.1">
    <property type="nucleotide sequence ID" value="NC_009901.1"/>
</dbReference>
<dbReference type="InterPro" id="IPR039420">
    <property type="entry name" value="WalR-like"/>
</dbReference>
<gene>
    <name evidence="8" type="ordered locus">Spea_2299</name>
</gene>
<dbReference type="Gene3D" id="3.40.50.2300">
    <property type="match status" value="1"/>
</dbReference>
<evidence type="ECO:0000313" key="9">
    <source>
        <dbReference type="Proteomes" id="UP000002608"/>
    </source>
</evidence>
<evidence type="ECO:0000256" key="5">
    <source>
        <dbReference type="PROSITE-ProRule" id="PRU00169"/>
    </source>
</evidence>
<dbReference type="AlphaFoldDB" id="A8H4Y2"/>
<dbReference type="PROSITE" id="PS50110">
    <property type="entry name" value="RESPONSE_REGULATORY"/>
    <property type="match status" value="1"/>
</dbReference>
<feature type="modified residue" description="4-aspartylphosphate" evidence="5">
    <location>
        <position position="57"/>
    </location>
</feature>
<protein>
    <submittedName>
        <fullName evidence="8">Two component transcriptional regulator, LuxR family</fullName>
    </submittedName>
</protein>
<dbReference type="PANTHER" id="PTHR43214">
    <property type="entry name" value="TWO-COMPONENT RESPONSE REGULATOR"/>
    <property type="match status" value="1"/>
</dbReference>
<evidence type="ECO:0000259" key="7">
    <source>
        <dbReference type="PROSITE" id="PS50110"/>
    </source>
</evidence>
<evidence type="ECO:0000256" key="2">
    <source>
        <dbReference type="ARBA" id="ARBA00023015"/>
    </source>
</evidence>
<evidence type="ECO:0000256" key="3">
    <source>
        <dbReference type="ARBA" id="ARBA00023125"/>
    </source>
</evidence>
<reference evidence="8 9" key="1">
    <citation type="submission" date="2007-10" db="EMBL/GenBank/DDBJ databases">
        <title>Complete sequence of Shewanella pealeana ATCC 700345.</title>
        <authorList>
            <consortium name="US DOE Joint Genome Institute"/>
            <person name="Copeland A."/>
            <person name="Lucas S."/>
            <person name="Lapidus A."/>
            <person name="Barry K."/>
            <person name="Glavina del Rio T."/>
            <person name="Dalin E."/>
            <person name="Tice H."/>
            <person name="Pitluck S."/>
            <person name="Chertkov O."/>
            <person name="Brettin T."/>
            <person name="Bruce D."/>
            <person name="Detter J.C."/>
            <person name="Han C."/>
            <person name="Schmutz J."/>
            <person name="Larimer F."/>
            <person name="Land M."/>
            <person name="Hauser L."/>
            <person name="Kyrpides N."/>
            <person name="Kim E."/>
            <person name="Zhao J.-S.Z."/>
            <person name="Manno D."/>
            <person name="Hawari J."/>
            <person name="Richardson P."/>
        </authorList>
    </citation>
    <scope>NUCLEOTIDE SEQUENCE [LARGE SCALE GENOMIC DNA]</scope>
    <source>
        <strain evidence="9">ATCC 700345 / ANG-SQ1</strain>
    </source>
</reference>
<keyword evidence="4" id="KW-0804">Transcription</keyword>
<accession>A8H4Y2</accession>
<dbReference type="GO" id="GO:0003677">
    <property type="term" value="F:DNA binding"/>
    <property type="evidence" value="ECO:0007669"/>
    <property type="project" value="UniProtKB-KW"/>
</dbReference>
<dbReference type="eggNOG" id="COG2197">
    <property type="taxonomic scope" value="Bacteria"/>
</dbReference>
<dbReference type="EMBL" id="CP000851">
    <property type="protein sequence ID" value="ABV87619.1"/>
    <property type="molecule type" value="Genomic_DNA"/>
</dbReference>
<keyword evidence="3" id="KW-0238">DNA-binding</keyword>
<dbReference type="InterPro" id="IPR011006">
    <property type="entry name" value="CheY-like_superfamily"/>
</dbReference>
<dbReference type="InterPro" id="IPR000792">
    <property type="entry name" value="Tscrpt_reg_LuxR_C"/>
</dbReference>
<evidence type="ECO:0000313" key="8">
    <source>
        <dbReference type="EMBL" id="ABV87619.1"/>
    </source>
</evidence>
<evidence type="ECO:0000259" key="6">
    <source>
        <dbReference type="PROSITE" id="PS50043"/>
    </source>
</evidence>
<dbReference type="GO" id="GO:0006355">
    <property type="term" value="P:regulation of DNA-templated transcription"/>
    <property type="evidence" value="ECO:0007669"/>
    <property type="project" value="InterPro"/>
</dbReference>
<organism evidence="8 9">
    <name type="scientific">Shewanella pealeana (strain ATCC 700345 / ANG-SQ1)</name>
    <dbReference type="NCBI Taxonomy" id="398579"/>
    <lineage>
        <taxon>Bacteria</taxon>
        <taxon>Pseudomonadati</taxon>
        <taxon>Pseudomonadota</taxon>
        <taxon>Gammaproteobacteria</taxon>
        <taxon>Alteromonadales</taxon>
        <taxon>Shewanellaceae</taxon>
        <taxon>Shewanella</taxon>
    </lineage>
</organism>
<dbReference type="InterPro" id="IPR058245">
    <property type="entry name" value="NreC/VraR/RcsB-like_REC"/>
</dbReference>
<evidence type="ECO:0000256" key="4">
    <source>
        <dbReference type="ARBA" id="ARBA00023163"/>
    </source>
</evidence>
<dbReference type="KEGG" id="spl:Spea_2299"/>
<dbReference type="STRING" id="398579.Spea_2299"/>
<dbReference type="Pfam" id="PF00196">
    <property type="entry name" value="GerE"/>
    <property type="match status" value="1"/>
</dbReference>
<dbReference type="SUPFAM" id="SSF52172">
    <property type="entry name" value="CheY-like"/>
    <property type="match status" value="1"/>
</dbReference>
<evidence type="ECO:0000256" key="1">
    <source>
        <dbReference type="ARBA" id="ARBA00022553"/>
    </source>
</evidence>
<dbReference type="InterPro" id="IPR016032">
    <property type="entry name" value="Sig_transdc_resp-reg_C-effctor"/>
</dbReference>
<dbReference type="Proteomes" id="UP000002608">
    <property type="component" value="Chromosome"/>
</dbReference>
<dbReference type="HOGENOM" id="CLU_000445_90_1_6"/>
<proteinExistence type="predicted"/>
<dbReference type="PROSITE" id="PS50043">
    <property type="entry name" value="HTH_LUXR_2"/>
    <property type="match status" value="1"/>
</dbReference>
<feature type="domain" description="Response regulatory" evidence="7">
    <location>
        <begin position="6"/>
        <end position="122"/>
    </location>
</feature>
<sequence length="221" mass="24645">MSEKITIILVDDHILVRAGIRSLLESIANVEVIQESGDGIEALSLLRAHEPTLLILDISLPGLNGLEVARSVTKMKTKTKILMLSMHSDIEYVAKALTIGSHGYLMKESAVDELETAISTLMSDKQYIGKNIDLQMVDKLKGDSNQDSDLIELLTSRQRQILQLIAEGYSTREIALRMNVSIKTVETHRAHIMSRLNIFDIAGLVRFAIRSKLICLNEEPH</sequence>
<dbReference type="PRINTS" id="PR00038">
    <property type="entry name" value="HTHLUXR"/>
</dbReference>
<keyword evidence="2" id="KW-0805">Transcription regulation</keyword>
<dbReference type="CDD" id="cd06170">
    <property type="entry name" value="LuxR_C_like"/>
    <property type="match status" value="1"/>
</dbReference>
<name>A8H4Y2_SHEPA</name>
<dbReference type="GO" id="GO:0000160">
    <property type="term" value="P:phosphorelay signal transduction system"/>
    <property type="evidence" value="ECO:0007669"/>
    <property type="project" value="InterPro"/>
</dbReference>
<feature type="domain" description="HTH luxR-type" evidence="6">
    <location>
        <begin position="147"/>
        <end position="212"/>
    </location>
</feature>
<dbReference type="PANTHER" id="PTHR43214:SF41">
    <property type="entry name" value="NITRATE_NITRITE RESPONSE REGULATOR PROTEIN NARP"/>
    <property type="match status" value="1"/>
</dbReference>
<dbReference type="SUPFAM" id="SSF46894">
    <property type="entry name" value="C-terminal effector domain of the bipartite response regulators"/>
    <property type="match status" value="1"/>
</dbReference>
<dbReference type="OrthoDB" id="9796655at2"/>
<dbReference type="SMART" id="SM00448">
    <property type="entry name" value="REC"/>
    <property type="match status" value="1"/>
</dbReference>
<keyword evidence="9" id="KW-1185">Reference proteome</keyword>
<dbReference type="PROSITE" id="PS00622">
    <property type="entry name" value="HTH_LUXR_1"/>
    <property type="match status" value="1"/>
</dbReference>
<keyword evidence="1 5" id="KW-0597">Phosphoprotein</keyword>
<dbReference type="CDD" id="cd17535">
    <property type="entry name" value="REC_NarL-like"/>
    <property type="match status" value="1"/>
</dbReference>
<dbReference type="Pfam" id="PF00072">
    <property type="entry name" value="Response_reg"/>
    <property type="match status" value="1"/>
</dbReference>
<dbReference type="InterPro" id="IPR001789">
    <property type="entry name" value="Sig_transdc_resp-reg_receiver"/>
</dbReference>